<organism evidence="8">
    <name type="scientific">Caldiarchaeum subterraneum</name>
    <dbReference type="NCBI Taxonomy" id="311458"/>
    <lineage>
        <taxon>Archaea</taxon>
        <taxon>Nitrososphaerota</taxon>
        <taxon>Candidatus Caldarchaeales</taxon>
        <taxon>Candidatus Caldarchaeaceae</taxon>
        <taxon>Candidatus Caldarchaeum</taxon>
    </lineage>
</organism>
<dbReference type="NCBIfam" id="NF004739">
    <property type="entry name" value="PRK06075.1"/>
    <property type="match status" value="1"/>
</dbReference>
<comment type="caution">
    <text evidence="8">The sequence shown here is derived from an EMBL/GenBank/DDBJ whole genome shotgun (WGS) entry which is preliminary data.</text>
</comment>
<accession>A0A7J3VSC1</accession>
<evidence type="ECO:0000256" key="5">
    <source>
        <dbReference type="RuleBase" id="RU003685"/>
    </source>
</evidence>
<dbReference type="PROSITE" id="PS00535">
    <property type="entry name" value="COMPLEX1_49K"/>
    <property type="match status" value="1"/>
</dbReference>
<evidence type="ECO:0000256" key="2">
    <source>
        <dbReference type="ARBA" id="ARBA00022448"/>
    </source>
</evidence>
<feature type="domain" description="NADH-quinone oxidoreductase subunit D" evidence="7">
    <location>
        <begin position="207"/>
        <end position="332"/>
    </location>
</feature>
<evidence type="ECO:0000256" key="3">
    <source>
        <dbReference type="ARBA" id="ARBA00022967"/>
    </source>
</evidence>
<dbReference type="InterPro" id="IPR014029">
    <property type="entry name" value="NADH_UbQ_OxRdtase_49kDa_CS"/>
</dbReference>
<dbReference type="GO" id="GO:0048038">
    <property type="term" value="F:quinone binding"/>
    <property type="evidence" value="ECO:0007669"/>
    <property type="project" value="InterPro"/>
</dbReference>
<dbReference type="EMBL" id="DRXH01000025">
    <property type="protein sequence ID" value="HHM43792.1"/>
    <property type="molecule type" value="Genomic_DNA"/>
</dbReference>
<keyword evidence="6" id="KW-0812">Transmembrane</keyword>
<dbReference type="InterPro" id="IPR029014">
    <property type="entry name" value="NiFe-Hase_large"/>
</dbReference>
<dbReference type="SUPFAM" id="SSF56762">
    <property type="entry name" value="HydB/Nqo4-like"/>
    <property type="match status" value="1"/>
</dbReference>
<evidence type="ECO:0000256" key="4">
    <source>
        <dbReference type="ARBA" id="ARBA00023027"/>
    </source>
</evidence>
<evidence type="ECO:0000256" key="1">
    <source>
        <dbReference type="ARBA" id="ARBA00005769"/>
    </source>
</evidence>
<dbReference type="PANTHER" id="PTHR11993:SF10">
    <property type="entry name" value="NADH DEHYDROGENASE [UBIQUINONE] IRON-SULFUR PROTEIN 2, MITOCHONDRIAL"/>
    <property type="match status" value="1"/>
</dbReference>
<keyword evidence="4 5" id="KW-0520">NAD</keyword>
<evidence type="ECO:0000313" key="8">
    <source>
        <dbReference type="EMBL" id="HHM43792.1"/>
    </source>
</evidence>
<dbReference type="GO" id="GO:0016651">
    <property type="term" value="F:oxidoreductase activity, acting on NAD(P)H"/>
    <property type="evidence" value="ECO:0007669"/>
    <property type="project" value="InterPro"/>
</dbReference>
<comment type="similarity">
    <text evidence="1 5">Belongs to the complex I 49 kDa subunit family.</text>
</comment>
<dbReference type="EC" id="1.6.5.11" evidence="8"/>
<dbReference type="InterPro" id="IPR022885">
    <property type="entry name" value="NDH1_su_D/H"/>
</dbReference>
<dbReference type="InterPro" id="IPR001135">
    <property type="entry name" value="NADH_Q_OxRdtase_suD"/>
</dbReference>
<gene>
    <name evidence="8" type="ORF">ENM31_00645</name>
</gene>
<keyword evidence="2 5" id="KW-0813">Transport</keyword>
<sequence>MTVIEEKERVRTLEFYDVGEAALKVSYGPQHPGTGHFRLVVTVSGDTVLEADPDPGFVHRGEEKLAEYKTWITNIPHLERPVILDSAGIQYPYVLAVEKLMGVEPPDRAKFLRVIMAELQRIASHLYWFALYGIFLGHTTMFLWCFGDREYLVDLTSLIGGQRITHAYFEPGGVRNDAPKKAPSALVKEFSRYYRMATGKELGHDAEDFRKYVLAVCEFFDRRLDDYWDMFFNNELFISRTRDVGVLSSADAVRLGAVGTTLRASGVKYDSRVNNPYDAYPQLRFEVPVGSRGDCYDRAVVGFREMRESTKIISQAVEMMPDGPVKVKQHPINIRVPAGEAVARAEAARGEMMYYVRSEGGDKPYRVKISPPSFRLLPVMKHLLRGEQIANIPPIYWSLNYWPVEADR</sequence>
<dbReference type="AlphaFoldDB" id="A0A7J3VSC1"/>
<keyword evidence="6" id="KW-0472">Membrane</keyword>
<evidence type="ECO:0000256" key="6">
    <source>
        <dbReference type="SAM" id="Phobius"/>
    </source>
</evidence>
<dbReference type="Pfam" id="PF00346">
    <property type="entry name" value="Complex1_49kDa"/>
    <property type="match status" value="3"/>
</dbReference>
<feature type="transmembrane region" description="Helical" evidence="6">
    <location>
        <begin position="126"/>
        <end position="144"/>
    </location>
</feature>
<feature type="domain" description="NADH-quinone oxidoreductase subunit D" evidence="7">
    <location>
        <begin position="136"/>
        <end position="194"/>
    </location>
</feature>
<dbReference type="PANTHER" id="PTHR11993">
    <property type="entry name" value="NADH-UBIQUINONE OXIDOREDUCTASE 49 KDA SUBUNIT"/>
    <property type="match status" value="1"/>
</dbReference>
<feature type="domain" description="NADH-quinone oxidoreductase subunit D" evidence="7">
    <location>
        <begin position="333"/>
        <end position="408"/>
    </location>
</feature>
<reference evidence="8" key="1">
    <citation type="journal article" date="2020" name="mSystems">
        <title>Genome- and Community-Level Interaction Insights into Carbon Utilization and Element Cycling Functions of Hydrothermarchaeota in Hydrothermal Sediment.</title>
        <authorList>
            <person name="Zhou Z."/>
            <person name="Liu Y."/>
            <person name="Xu W."/>
            <person name="Pan J."/>
            <person name="Luo Z.H."/>
            <person name="Li M."/>
        </authorList>
    </citation>
    <scope>NUCLEOTIDE SEQUENCE [LARGE SCALE GENOMIC DNA]</scope>
    <source>
        <strain evidence="8">SpSt-1074</strain>
    </source>
</reference>
<keyword evidence="8" id="KW-0560">Oxidoreductase</keyword>
<evidence type="ECO:0000259" key="7">
    <source>
        <dbReference type="Pfam" id="PF00346"/>
    </source>
</evidence>
<keyword evidence="6" id="KW-1133">Transmembrane helix</keyword>
<keyword evidence="3 5" id="KW-1278">Translocase</keyword>
<proteinExistence type="inferred from homology"/>
<dbReference type="GO" id="GO:0051287">
    <property type="term" value="F:NAD binding"/>
    <property type="evidence" value="ECO:0007669"/>
    <property type="project" value="InterPro"/>
</dbReference>
<dbReference type="Gene3D" id="1.10.645.10">
    <property type="entry name" value="Cytochrome-c3 Hydrogenase, chain B"/>
    <property type="match status" value="1"/>
</dbReference>
<name>A0A7J3VSC1_CALS0</name>
<protein>
    <submittedName>
        <fullName evidence="8">NADH-quinone oxidoreductase subunit D</fullName>
        <ecNumber evidence="8">1.6.5.11</ecNumber>
    </submittedName>
</protein>